<dbReference type="OrthoDB" id="10669050at2759"/>
<dbReference type="EMBL" id="CAJOBZ010000043">
    <property type="protein sequence ID" value="CAF4907661.1"/>
    <property type="molecule type" value="Genomic_DNA"/>
</dbReference>
<feature type="region of interest" description="Disordered" evidence="1">
    <location>
        <begin position="114"/>
        <end position="202"/>
    </location>
</feature>
<feature type="compositionally biased region" description="Low complexity" evidence="1">
    <location>
        <begin position="163"/>
        <end position="176"/>
    </location>
</feature>
<sequence length="212" mass="23094">MRLEVRREPLQFTGRRARRSGRQGFRSGVEVGPQAAVGPGSSCRSQCAGSHANRAESELCECGFSSRSLHNGPPAQCRRAVGPKEIAGAGAGQGARARVRRCAHVGRAVGWRGRGAGERCGRALHRGGRREARRRRQAPAETLRPQDTFRRRPRGRGPEADWRPTAPRRAAPRASAPRPPSIWPRTHPAPARKHPRGSSLILNPYLCVPPTG</sequence>
<evidence type="ECO:0000256" key="1">
    <source>
        <dbReference type="SAM" id="MobiDB-lite"/>
    </source>
</evidence>
<feature type="compositionally biased region" description="Basic residues" evidence="1">
    <location>
        <begin position="122"/>
        <end position="137"/>
    </location>
</feature>
<gene>
    <name evidence="2" type="ORF">PMACD_LOCUS11845</name>
</gene>
<comment type="caution">
    <text evidence="2">The sequence shown here is derived from an EMBL/GenBank/DDBJ whole genome shotgun (WGS) entry which is preliminary data.</text>
</comment>
<proteinExistence type="predicted"/>
<evidence type="ECO:0000313" key="2">
    <source>
        <dbReference type="EMBL" id="CAF4907661.1"/>
    </source>
</evidence>
<protein>
    <submittedName>
        <fullName evidence="2">Uncharacterized protein</fullName>
    </submittedName>
</protein>
<feature type="region of interest" description="Disordered" evidence="1">
    <location>
        <begin position="1"/>
        <end position="48"/>
    </location>
</feature>
<name>A0A821VGM2_9NEOP</name>
<dbReference type="AlphaFoldDB" id="A0A821VGM2"/>
<keyword evidence="3" id="KW-1185">Reference proteome</keyword>
<accession>A0A821VGM2</accession>
<dbReference type="Proteomes" id="UP000663880">
    <property type="component" value="Unassembled WGS sequence"/>
</dbReference>
<reference evidence="2" key="1">
    <citation type="submission" date="2021-02" db="EMBL/GenBank/DDBJ databases">
        <authorList>
            <person name="Steward A R."/>
        </authorList>
    </citation>
    <scope>NUCLEOTIDE SEQUENCE</scope>
</reference>
<organism evidence="2 3">
    <name type="scientific">Pieris macdunnoughi</name>
    <dbReference type="NCBI Taxonomy" id="345717"/>
    <lineage>
        <taxon>Eukaryota</taxon>
        <taxon>Metazoa</taxon>
        <taxon>Ecdysozoa</taxon>
        <taxon>Arthropoda</taxon>
        <taxon>Hexapoda</taxon>
        <taxon>Insecta</taxon>
        <taxon>Pterygota</taxon>
        <taxon>Neoptera</taxon>
        <taxon>Endopterygota</taxon>
        <taxon>Lepidoptera</taxon>
        <taxon>Glossata</taxon>
        <taxon>Ditrysia</taxon>
        <taxon>Papilionoidea</taxon>
        <taxon>Pieridae</taxon>
        <taxon>Pierinae</taxon>
        <taxon>Pieris</taxon>
    </lineage>
</organism>
<evidence type="ECO:0000313" key="3">
    <source>
        <dbReference type="Proteomes" id="UP000663880"/>
    </source>
</evidence>